<dbReference type="PATRIC" id="fig|471514.4.peg.2096"/>
<dbReference type="Proteomes" id="UP000050482">
    <property type="component" value="Unassembled WGS sequence"/>
</dbReference>
<accession>A0A0P9CK77</accession>
<proteinExistence type="predicted"/>
<organism evidence="1 2">
    <name type="scientific">Alicyclobacillus ferrooxydans</name>
    <dbReference type="NCBI Taxonomy" id="471514"/>
    <lineage>
        <taxon>Bacteria</taxon>
        <taxon>Bacillati</taxon>
        <taxon>Bacillota</taxon>
        <taxon>Bacilli</taxon>
        <taxon>Bacillales</taxon>
        <taxon>Alicyclobacillaceae</taxon>
        <taxon>Alicyclobacillus</taxon>
    </lineage>
</organism>
<evidence type="ECO:0000313" key="2">
    <source>
        <dbReference type="Proteomes" id="UP000050482"/>
    </source>
</evidence>
<dbReference type="Pfam" id="PF14907">
    <property type="entry name" value="NTP_transf_5"/>
    <property type="match status" value="1"/>
</dbReference>
<evidence type="ECO:0000313" key="1">
    <source>
        <dbReference type="EMBL" id="KPV39329.1"/>
    </source>
</evidence>
<evidence type="ECO:0008006" key="3">
    <source>
        <dbReference type="Google" id="ProtNLM"/>
    </source>
</evidence>
<keyword evidence="2" id="KW-1185">Reference proteome</keyword>
<name>A0A0P9CK77_9BACL</name>
<comment type="caution">
    <text evidence="1">The sequence shown here is derived from an EMBL/GenBank/DDBJ whole genome shotgun (WGS) entry which is preliminary data.</text>
</comment>
<dbReference type="EMBL" id="LJCO01000107">
    <property type="protein sequence ID" value="KPV39329.1"/>
    <property type="molecule type" value="Genomic_DNA"/>
</dbReference>
<dbReference type="AlphaFoldDB" id="A0A0P9CK77"/>
<dbReference type="InterPro" id="IPR039498">
    <property type="entry name" value="NTP_transf_5"/>
</dbReference>
<reference evidence="1 2" key="1">
    <citation type="submission" date="2015-09" db="EMBL/GenBank/DDBJ databases">
        <title>Draft genome sequence of Alicyclobacillus ferrooxydans DSM 22381.</title>
        <authorList>
            <person name="Hemp J."/>
        </authorList>
    </citation>
    <scope>NUCLEOTIDE SEQUENCE [LARGE SCALE GENOMIC DNA]</scope>
    <source>
        <strain evidence="1 2">TC-34</strain>
    </source>
</reference>
<dbReference type="STRING" id="471514.AN477_22815"/>
<gene>
    <name evidence="1" type="ORF">AN477_22815</name>
</gene>
<protein>
    <recommendedName>
        <fullName evidence="3">Nucleotidyltransferase</fullName>
    </recommendedName>
</protein>
<sequence>MLTQFIDWIYADSTCFGSDEFYRQCLTEIELEHVAPQVLSILRQSQKIDSIPKDFVEALQHLYRKTAGQNLYIRFYQQQVFAALEQNGIYAIPLKGVVFAERYFGSFTSRPTSDIDILVTRDTLTRAIECLRLLGFTGPYEFNPIHFHCVMTKPIYPGGVVLYIELHWSLVHENTAIPEWDRFWQNATSFEGYEYIKELTLQDTFYSICLHGANHKLESLKYLLDVAHLIYTRGTEIDFDRLLEVGKRDKTLRRVKAVLNIVYNEFPSLHQCKPLPYRISNSKWLDRAVLNARVLTPDSWGLRFRVAKEWLWPMREVALWHLRSDPGVTSTNVYRRFYRQRLIHLARTVYPSNKTSEENELHV</sequence>